<evidence type="ECO:0000256" key="1">
    <source>
        <dbReference type="SAM" id="MobiDB-lite"/>
    </source>
</evidence>
<feature type="compositionally biased region" description="Polar residues" evidence="1">
    <location>
        <begin position="74"/>
        <end position="87"/>
    </location>
</feature>
<dbReference type="OrthoDB" id="411372at2759"/>
<comment type="caution">
    <text evidence="2">The sequence shown here is derived from an EMBL/GenBank/DDBJ whole genome shotgun (WGS) entry which is preliminary data.</text>
</comment>
<proteinExistence type="predicted"/>
<gene>
    <name evidence="2" type="ORF">E2562_026188</name>
</gene>
<protein>
    <submittedName>
        <fullName evidence="2">Uncharacterized protein</fullName>
    </submittedName>
</protein>
<dbReference type="Proteomes" id="UP000479710">
    <property type="component" value="Unassembled WGS sequence"/>
</dbReference>
<accession>A0A6G1E113</accession>
<keyword evidence="3" id="KW-1185">Reference proteome</keyword>
<dbReference type="EMBL" id="SPHZ02000005">
    <property type="protein sequence ID" value="KAF0918815.1"/>
    <property type="molecule type" value="Genomic_DNA"/>
</dbReference>
<evidence type="ECO:0000313" key="3">
    <source>
        <dbReference type="Proteomes" id="UP000479710"/>
    </source>
</evidence>
<dbReference type="AlphaFoldDB" id="A0A6G1E113"/>
<feature type="region of interest" description="Disordered" evidence="1">
    <location>
        <begin position="61"/>
        <end position="87"/>
    </location>
</feature>
<name>A0A6G1E113_9ORYZ</name>
<organism evidence="2 3">
    <name type="scientific">Oryza meyeriana var. granulata</name>
    <dbReference type="NCBI Taxonomy" id="110450"/>
    <lineage>
        <taxon>Eukaryota</taxon>
        <taxon>Viridiplantae</taxon>
        <taxon>Streptophyta</taxon>
        <taxon>Embryophyta</taxon>
        <taxon>Tracheophyta</taxon>
        <taxon>Spermatophyta</taxon>
        <taxon>Magnoliopsida</taxon>
        <taxon>Liliopsida</taxon>
        <taxon>Poales</taxon>
        <taxon>Poaceae</taxon>
        <taxon>BOP clade</taxon>
        <taxon>Oryzoideae</taxon>
        <taxon>Oryzeae</taxon>
        <taxon>Oryzinae</taxon>
        <taxon>Oryza</taxon>
        <taxon>Oryza meyeriana</taxon>
    </lineage>
</organism>
<reference evidence="2 3" key="1">
    <citation type="submission" date="2019-11" db="EMBL/GenBank/DDBJ databases">
        <title>Whole genome sequence of Oryza granulata.</title>
        <authorList>
            <person name="Li W."/>
        </authorList>
    </citation>
    <scope>NUCLEOTIDE SEQUENCE [LARGE SCALE GENOMIC DNA]</scope>
    <source>
        <strain evidence="3">cv. Menghai</strain>
        <tissue evidence="2">Leaf</tissue>
    </source>
</reference>
<sequence>MEQGQELLGRPDRLTRILSDKGREILHLEVKMSGEARREQSKWDAKGPPDIVEISEDESLPMNMDDHHKGGDLLSNQDFAHGNDNQIGESMNLKSAVSMHHGSTGHEQDRADGLNKDIKERCVEAAQSQSISERWLEQVPQLLEIILK</sequence>
<evidence type="ECO:0000313" key="2">
    <source>
        <dbReference type="EMBL" id="KAF0918815.1"/>
    </source>
</evidence>